<keyword evidence="1" id="KW-0245">EGF-like domain</keyword>
<organism evidence="4 5">
    <name type="scientific">Caligus rogercresseyi</name>
    <name type="common">Sea louse</name>
    <dbReference type="NCBI Taxonomy" id="217165"/>
    <lineage>
        <taxon>Eukaryota</taxon>
        <taxon>Metazoa</taxon>
        <taxon>Ecdysozoa</taxon>
        <taxon>Arthropoda</taxon>
        <taxon>Crustacea</taxon>
        <taxon>Multicrustacea</taxon>
        <taxon>Hexanauplia</taxon>
        <taxon>Copepoda</taxon>
        <taxon>Siphonostomatoida</taxon>
        <taxon>Caligidae</taxon>
        <taxon>Caligus</taxon>
    </lineage>
</organism>
<feature type="non-terminal residue" evidence="4">
    <location>
        <position position="76"/>
    </location>
</feature>
<feature type="domain" description="EGF-like" evidence="3">
    <location>
        <begin position="4"/>
        <end position="34"/>
    </location>
</feature>
<evidence type="ECO:0000313" key="4">
    <source>
        <dbReference type="EMBL" id="QQP37705.1"/>
    </source>
</evidence>
<gene>
    <name evidence="4" type="ORF">FKW44_018081</name>
</gene>
<comment type="caution">
    <text evidence="1">Lacks conserved residue(s) required for the propagation of feature annotation.</text>
</comment>
<evidence type="ECO:0000259" key="3">
    <source>
        <dbReference type="PROSITE" id="PS50026"/>
    </source>
</evidence>
<dbReference type="AlphaFoldDB" id="A0A7T8JXP7"/>
<dbReference type="OrthoDB" id="10266706at2759"/>
<dbReference type="InterPro" id="IPR000742">
    <property type="entry name" value="EGF"/>
</dbReference>
<feature type="non-terminal residue" evidence="4">
    <location>
        <position position="1"/>
    </location>
</feature>
<keyword evidence="2" id="KW-0472">Membrane</keyword>
<evidence type="ECO:0000256" key="1">
    <source>
        <dbReference type="PROSITE-ProRule" id="PRU00076"/>
    </source>
</evidence>
<dbReference type="Proteomes" id="UP000595437">
    <property type="component" value="Chromosome 12"/>
</dbReference>
<evidence type="ECO:0000313" key="5">
    <source>
        <dbReference type="Proteomes" id="UP000595437"/>
    </source>
</evidence>
<feature type="transmembrane region" description="Helical" evidence="2">
    <location>
        <begin position="52"/>
        <end position="73"/>
    </location>
</feature>
<keyword evidence="2" id="KW-0812">Transmembrane</keyword>
<proteinExistence type="predicted"/>
<dbReference type="PROSITE" id="PS00022">
    <property type="entry name" value="EGF_1"/>
    <property type="match status" value="1"/>
</dbReference>
<keyword evidence="5" id="KW-1185">Reference proteome</keyword>
<reference evidence="5" key="1">
    <citation type="submission" date="2021-01" db="EMBL/GenBank/DDBJ databases">
        <title>Caligus Genome Assembly.</title>
        <authorList>
            <person name="Gallardo-Escarate C."/>
        </authorList>
    </citation>
    <scope>NUCLEOTIDE SEQUENCE [LARGE SCALE GENOMIC DNA]</scope>
</reference>
<dbReference type="EMBL" id="CP045901">
    <property type="protein sequence ID" value="QQP37705.1"/>
    <property type="molecule type" value="Genomic_DNA"/>
</dbReference>
<protein>
    <recommendedName>
        <fullName evidence="3">EGF-like domain-containing protein</fullName>
    </recommendedName>
</protein>
<sequence length="76" mass="8358">PKSQPLICPCKNGGICRDNLSCECLDSYNGAYCDSFVFSEVSKAPTSTSASIYVPVFLIVVVIITAIALYIYWKRN</sequence>
<dbReference type="Gene3D" id="2.10.25.10">
    <property type="entry name" value="Laminin"/>
    <property type="match status" value="1"/>
</dbReference>
<accession>A0A7T8JXP7</accession>
<dbReference type="SUPFAM" id="SSF57196">
    <property type="entry name" value="EGF/Laminin"/>
    <property type="match status" value="1"/>
</dbReference>
<keyword evidence="2" id="KW-1133">Transmembrane helix</keyword>
<dbReference type="PROSITE" id="PS50026">
    <property type="entry name" value="EGF_3"/>
    <property type="match status" value="1"/>
</dbReference>
<evidence type="ECO:0000256" key="2">
    <source>
        <dbReference type="SAM" id="Phobius"/>
    </source>
</evidence>
<feature type="disulfide bond" evidence="1">
    <location>
        <begin position="24"/>
        <end position="33"/>
    </location>
</feature>
<keyword evidence="1" id="KW-1015">Disulfide bond</keyword>
<name>A0A7T8JXP7_CALRO</name>